<dbReference type="EC" id="5.4.4.2" evidence="3"/>
<keyword evidence="4 9" id="KW-0413">Isomerase</keyword>
<evidence type="ECO:0000256" key="7">
    <source>
        <dbReference type="SAM" id="MobiDB-lite"/>
    </source>
</evidence>
<evidence type="ECO:0000256" key="3">
    <source>
        <dbReference type="ARBA" id="ARBA00012824"/>
    </source>
</evidence>
<keyword evidence="6" id="KW-0175">Coiled coil</keyword>
<protein>
    <recommendedName>
        <fullName evidence="3">isochorismate synthase</fullName>
        <ecNumber evidence="3">5.4.4.2</ecNumber>
    </recommendedName>
    <alternativeName>
        <fullName evidence="5">Isochorismate mutase</fullName>
    </alternativeName>
</protein>
<dbReference type="AlphaFoldDB" id="A0A421BUF8"/>
<feature type="domain" description="Chorismate-utilising enzyme C-terminal" evidence="8">
    <location>
        <begin position="114"/>
        <end position="377"/>
    </location>
</feature>
<dbReference type="NCBIfam" id="TIGR00543">
    <property type="entry name" value="isochor_syn"/>
    <property type="match status" value="1"/>
</dbReference>
<evidence type="ECO:0000256" key="2">
    <source>
        <dbReference type="ARBA" id="ARBA00005297"/>
    </source>
</evidence>
<dbReference type="GO" id="GO:0009697">
    <property type="term" value="P:salicylic acid biosynthetic process"/>
    <property type="evidence" value="ECO:0007669"/>
    <property type="project" value="TreeGrafter"/>
</dbReference>
<dbReference type="SUPFAM" id="SSF56322">
    <property type="entry name" value="ADC synthase"/>
    <property type="match status" value="1"/>
</dbReference>
<feature type="region of interest" description="Disordered" evidence="7">
    <location>
        <begin position="82"/>
        <end position="113"/>
    </location>
</feature>
<dbReference type="EMBL" id="RCHI01000003">
    <property type="protein sequence ID" value="RLL71946.1"/>
    <property type="molecule type" value="Genomic_DNA"/>
</dbReference>
<keyword evidence="10" id="KW-1185">Reference proteome</keyword>
<dbReference type="PANTHER" id="PTHR42839">
    <property type="entry name" value="ISOCHORISMATE SYNTHASE ENTC"/>
    <property type="match status" value="1"/>
</dbReference>
<sequence length="401" mass="42285">MTLPSPASHADAGALPGPNQPFAFRNAAGRVCAMGPAHALARGTRDSLAERLAPFFAGPADGAVIGGALPFDTTRPDCLWQARGGDGTWPGDGAASTEPPSRPVPPRPQPPARGYIDSVARALEIMRREDGLPEALTKIVLARTLLVEEAQAFPLRQVLARLSEDPSVTAFQVSLPSRADQGAPRHLVGATPELLLEKRGAAILSHPLAGSARRLEDAQADAQAAQNLARSEKDQREHRLVVEYILDLLAPDCAELSTPEGTTLTTTRSMWHIGTRIEGRLKDPDTPAVVLAARLHPTPAVCGLPCARAAGLIRSLEPVERDFYAGAVGWCDRRGDGAWHVAIRCAELCGAQARLYAGAGIVLGSEPRAEAAETGAKFGALLAALGLPRDAALHDLDSLHD</sequence>
<dbReference type="Pfam" id="PF00425">
    <property type="entry name" value="Chorismate_bind"/>
    <property type="match status" value="1"/>
</dbReference>
<dbReference type="Gene3D" id="3.60.120.10">
    <property type="entry name" value="Anthranilate synthase"/>
    <property type="match status" value="1"/>
</dbReference>
<evidence type="ECO:0000256" key="6">
    <source>
        <dbReference type="SAM" id="Coils"/>
    </source>
</evidence>
<name>A0A421BUF8_9RHOB</name>
<proteinExistence type="inferred from homology"/>
<evidence type="ECO:0000256" key="4">
    <source>
        <dbReference type="ARBA" id="ARBA00023235"/>
    </source>
</evidence>
<comment type="catalytic activity">
    <reaction evidence="1">
        <text>chorismate = isochorismate</text>
        <dbReference type="Rhea" id="RHEA:18985"/>
        <dbReference type="ChEBI" id="CHEBI:29748"/>
        <dbReference type="ChEBI" id="CHEBI:29780"/>
        <dbReference type="EC" id="5.4.4.2"/>
    </reaction>
</comment>
<gene>
    <name evidence="9" type="ORF">DYS74_04900</name>
</gene>
<evidence type="ECO:0000313" key="9">
    <source>
        <dbReference type="EMBL" id="RLL71946.1"/>
    </source>
</evidence>
<dbReference type="Proteomes" id="UP000279673">
    <property type="component" value="Unassembled WGS sequence"/>
</dbReference>
<reference evidence="9 10" key="1">
    <citation type="submission" date="2018-10" db="EMBL/GenBank/DDBJ databases">
        <title>Rhodobacter sp . BO-81.</title>
        <authorList>
            <person name="Im W.T."/>
        </authorList>
    </citation>
    <scope>NUCLEOTIDE SEQUENCE [LARGE SCALE GENOMIC DNA]</scope>
    <source>
        <strain evidence="9 10">BO-81</strain>
    </source>
</reference>
<comment type="similarity">
    <text evidence="2">Belongs to the isochorismate synthase family.</text>
</comment>
<evidence type="ECO:0000256" key="1">
    <source>
        <dbReference type="ARBA" id="ARBA00000799"/>
    </source>
</evidence>
<dbReference type="InterPro" id="IPR004561">
    <property type="entry name" value="IsoChor_synthase"/>
</dbReference>
<dbReference type="InterPro" id="IPR005801">
    <property type="entry name" value="ADC_synthase"/>
</dbReference>
<organism evidence="9 10">
    <name type="scientific">Paenirhodobacter hankyongi</name>
    <dbReference type="NCBI Taxonomy" id="2294033"/>
    <lineage>
        <taxon>Bacteria</taxon>
        <taxon>Pseudomonadati</taxon>
        <taxon>Pseudomonadota</taxon>
        <taxon>Alphaproteobacteria</taxon>
        <taxon>Rhodobacterales</taxon>
        <taxon>Rhodobacter group</taxon>
        <taxon>Paenirhodobacter</taxon>
    </lineage>
</organism>
<dbReference type="InterPro" id="IPR015890">
    <property type="entry name" value="Chorismate_C"/>
</dbReference>
<dbReference type="PANTHER" id="PTHR42839:SF2">
    <property type="entry name" value="ISOCHORISMATE SYNTHASE ENTC"/>
    <property type="match status" value="1"/>
</dbReference>
<evidence type="ECO:0000313" key="10">
    <source>
        <dbReference type="Proteomes" id="UP000279673"/>
    </source>
</evidence>
<dbReference type="GO" id="GO:0008909">
    <property type="term" value="F:isochorismate synthase activity"/>
    <property type="evidence" value="ECO:0007669"/>
    <property type="project" value="UniProtKB-EC"/>
</dbReference>
<accession>A0A421BUF8</accession>
<evidence type="ECO:0000256" key="5">
    <source>
        <dbReference type="ARBA" id="ARBA00041564"/>
    </source>
</evidence>
<evidence type="ECO:0000259" key="8">
    <source>
        <dbReference type="Pfam" id="PF00425"/>
    </source>
</evidence>
<feature type="coiled-coil region" evidence="6">
    <location>
        <begin position="208"/>
        <end position="235"/>
    </location>
</feature>
<feature type="compositionally biased region" description="Pro residues" evidence="7">
    <location>
        <begin position="100"/>
        <end position="111"/>
    </location>
</feature>
<comment type="caution">
    <text evidence="9">The sequence shown here is derived from an EMBL/GenBank/DDBJ whole genome shotgun (WGS) entry which is preliminary data.</text>
</comment>